<evidence type="ECO:0000313" key="2">
    <source>
        <dbReference type="EMBL" id="HDD44577.1"/>
    </source>
</evidence>
<name>A0A7C0Y4V6_DESA2</name>
<reference evidence="2" key="1">
    <citation type="journal article" date="2020" name="mSystems">
        <title>Genome- and Community-Level Interaction Insights into Carbon Utilization and Element Cycling Functions of Hydrothermarchaeota in Hydrothermal Sediment.</title>
        <authorList>
            <person name="Zhou Z."/>
            <person name="Liu Y."/>
            <person name="Xu W."/>
            <person name="Pan J."/>
            <person name="Luo Z.H."/>
            <person name="Li M."/>
        </authorList>
    </citation>
    <scope>NUCLEOTIDE SEQUENCE [LARGE SCALE GENOMIC DNA]</scope>
    <source>
        <strain evidence="2">HyVt-233</strain>
    </source>
</reference>
<proteinExistence type="predicted"/>
<gene>
    <name evidence="2" type="ORF">ENG63_06945</name>
</gene>
<feature type="transmembrane region" description="Helical" evidence="1">
    <location>
        <begin position="42"/>
        <end position="63"/>
    </location>
</feature>
<keyword evidence="1" id="KW-0812">Transmembrane</keyword>
<dbReference type="Proteomes" id="UP000886289">
    <property type="component" value="Unassembled WGS sequence"/>
</dbReference>
<protein>
    <submittedName>
        <fullName evidence="2">Uncharacterized protein</fullName>
    </submittedName>
</protein>
<comment type="caution">
    <text evidence="2">The sequence shown here is derived from an EMBL/GenBank/DDBJ whole genome shotgun (WGS) entry which is preliminary data.</text>
</comment>
<keyword evidence="1" id="KW-0472">Membrane</keyword>
<keyword evidence="1" id="KW-1133">Transmembrane helix</keyword>
<dbReference type="AlphaFoldDB" id="A0A7C0Y4V6"/>
<accession>A0A7C0Y4V6</accession>
<evidence type="ECO:0000256" key="1">
    <source>
        <dbReference type="SAM" id="Phobius"/>
    </source>
</evidence>
<sequence length="154" mass="16405">MFRENIESLLKYEIKGVPIGFGVGLSVADGLADAIFDLVKKFIPGGTMGITLGAVGAAFALGYTRILERVGGPQTELLVNGLLVKKAVDNVIPLGDMIKSGIAKITGAVGELPSYETSSEVGETPAISEQSVGQILRTADYARLRRRQMEMYSK</sequence>
<organism evidence="2">
    <name type="scientific">Desulfofervidus auxilii</name>
    <dbReference type="NCBI Taxonomy" id="1621989"/>
    <lineage>
        <taxon>Bacteria</taxon>
        <taxon>Pseudomonadati</taxon>
        <taxon>Thermodesulfobacteriota</taxon>
        <taxon>Candidatus Desulfofervidia</taxon>
        <taxon>Candidatus Desulfofervidales</taxon>
        <taxon>Candidatus Desulfofervidaceae</taxon>
        <taxon>Candidatus Desulfofervidus</taxon>
    </lineage>
</organism>
<dbReference type="EMBL" id="DRBS01000259">
    <property type="protein sequence ID" value="HDD44577.1"/>
    <property type="molecule type" value="Genomic_DNA"/>
</dbReference>